<dbReference type="HOGENOM" id="CLU_2218765_0_0_0"/>
<sequence length="111" mass="12494">MSGPYDVLADAYAALLELTERVYLPDQSLPDDETPLIRLDLIGWTDRARYGSASALTRIQVSVWANSLDAAISLHQQARERLVGLRYRPDGGGQLSDPDTKQFGWRADYRR</sequence>
<dbReference type="KEGG" id="dra:DR_A0104"/>
<dbReference type="GeneID" id="69518998"/>
<evidence type="ECO:0000256" key="1">
    <source>
        <dbReference type="SAM" id="MobiDB-lite"/>
    </source>
</evidence>
<dbReference type="PATRIC" id="fig|243230.17.peg.2991"/>
<dbReference type="PIR" id="B75605">
    <property type="entry name" value="B75605"/>
</dbReference>
<dbReference type="AlphaFoldDB" id="Q9RZ50"/>
<evidence type="ECO:0000313" key="2">
    <source>
        <dbReference type="EMBL" id="AAF12331.1"/>
    </source>
</evidence>
<keyword evidence="3" id="KW-1185">Reference proteome</keyword>
<name>Q9RZ50_DEIRA</name>
<gene>
    <name evidence="2" type="ordered locus">DR_A0104</name>
</gene>
<dbReference type="Proteomes" id="UP000002524">
    <property type="component" value="Chromosome 2"/>
</dbReference>
<feature type="region of interest" description="Disordered" evidence="1">
    <location>
        <begin position="89"/>
        <end position="111"/>
    </location>
</feature>
<accession>Q9RZ50</accession>
<dbReference type="OrthoDB" id="9968703at2"/>
<dbReference type="InParanoid" id="Q9RZ50"/>
<dbReference type="EnsemblBacteria" id="AAF12331">
    <property type="protein sequence ID" value="AAF12331"/>
    <property type="gene ID" value="DR_A0104"/>
</dbReference>
<dbReference type="EMBL" id="AE001825">
    <property type="protein sequence ID" value="AAF12331.1"/>
    <property type="molecule type" value="Genomic_DNA"/>
</dbReference>
<dbReference type="RefSeq" id="WP_010889363.1">
    <property type="nucleotide sequence ID" value="NC_001264.1"/>
</dbReference>
<organism evidence="2 3">
    <name type="scientific">Deinococcus radiodurans (strain ATCC 13939 / DSM 20539 / JCM 16871 / CCUG 27074 / LMG 4051 / NBRC 15346 / NCIMB 9279 / VKM B-1422 / R1)</name>
    <dbReference type="NCBI Taxonomy" id="243230"/>
    <lineage>
        <taxon>Bacteria</taxon>
        <taxon>Thermotogati</taxon>
        <taxon>Deinococcota</taxon>
        <taxon>Deinococci</taxon>
        <taxon>Deinococcales</taxon>
        <taxon>Deinococcaceae</taxon>
        <taxon>Deinococcus</taxon>
    </lineage>
</organism>
<protein>
    <recommendedName>
        <fullName evidence="4">DUF3168 domain-containing protein</fullName>
    </recommendedName>
</protein>
<reference evidence="2 3" key="1">
    <citation type="journal article" date="1999" name="Science">
        <title>Genome sequence of the radioresistant bacterium Deinococcus radiodurans R1.</title>
        <authorList>
            <person name="White O."/>
            <person name="Eisen J.A."/>
            <person name="Heidelberg J.F."/>
            <person name="Hickey E.K."/>
            <person name="Peterson J.D."/>
            <person name="Dodson R.J."/>
            <person name="Haft D.H."/>
            <person name="Gwinn M.L."/>
            <person name="Nelson W.C."/>
            <person name="Richardson D.L."/>
            <person name="Moffat K.S."/>
            <person name="Qin H."/>
            <person name="Jiang L."/>
            <person name="Pamphile W."/>
            <person name="Crosby M."/>
            <person name="Shen M."/>
            <person name="Vamathevan J.J."/>
            <person name="Lam P."/>
            <person name="McDonald L."/>
            <person name="Utterback T."/>
            <person name="Zalewski C."/>
            <person name="Makarova K.S."/>
            <person name="Aravind L."/>
            <person name="Daly M.J."/>
            <person name="Minton K.W."/>
            <person name="Fleischmann R.D."/>
            <person name="Ketchum K.A."/>
            <person name="Nelson K.E."/>
            <person name="Salzberg S."/>
            <person name="Smith H.O."/>
            <person name="Venter J.C."/>
            <person name="Fraser C.M."/>
        </authorList>
    </citation>
    <scope>NUCLEOTIDE SEQUENCE [LARGE SCALE GENOMIC DNA]</scope>
    <source>
        <strain evidence="3">ATCC 13939 / DSM 20539 / JCM 16871 / LMG 4051 / NBRC 15346 / NCIMB 9279 / R1 / VKM B-1422</strain>
    </source>
</reference>
<proteinExistence type="predicted"/>
<evidence type="ECO:0000313" key="3">
    <source>
        <dbReference type="Proteomes" id="UP000002524"/>
    </source>
</evidence>
<evidence type="ECO:0008006" key="4">
    <source>
        <dbReference type="Google" id="ProtNLM"/>
    </source>
</evidence>
<dbReference type="STRING" id="243230.DR_A0104"/>
<dbReference type="PaxDb" id="243230-DR_A0104"/>